<dbReference type="CDD" id="cd03794">
    <property type="entry name" value="GT4_WbuB-like"/>
    <property type="match status" value="1"/>
</dbReference>
<gene>
    <name evidence="2" type="ORF">EZS26_001276</name>
</gene>
<evidence type="ECO:0000313" key="3">
    <source>
        <dbReference type="Proteomes" id="UP000324575"/>
    </source>
</evidence>
<proteinExistence type="predicted"/>
<dbReference type="Proteomes" id="UP000324575">
    <property type="component" value="Unassembled WGS sequence"/>
</dbReference>
<dbReference type="AlphaFoldDB" id="A0A5M8P226"/>
<comment type="caution">
    <text evidence="2">The sequence shown here is derived from an EMBL/GenBank/DDBJ whole genome shotgun (WGS) entry which is preliminary data.</text>
</comment>
<dbReference type="SUPFAM" id="SSF53756">
    <property type="entry name" value="UDP-Glycosyltransferase/glycogen phosphorylase"/>
    <property type="match status" value="1"/>
</dbReference>
<name>A0A5M8P226_9BACT</name>
<reference evidence="2 3" key="1">
    <citation type="submission" date="2019-03" db="EMBL/GenBank/DDBJ databases">
        <title>Single cell metagenomics reveals metabolic interactions within the superorganism composed of flagellate Streblomastix strix and complex community of Bacteroidetes bacteria on its surface.</title>
        <authorList>
            <person name="Treitli S.C."/>
            <person name="Kolisko M."/>
            <person name="Husnik F."/>
            <person name="Keeling P."/>
            <person name="Hampl V."/>
        </authorList>
    </citation>
    <scope>NUCLEOTIDE SEQUENCE [LARGE SCALE GENOMIC DNA]</scope>
    <source>
        <strain evidence="2">St1</strain>
    </source>
</reference>
<accession>A0A5M8P226</accession>
<dbReference type="Gene3D" id="3.40.50.2000">
    <property type="entry name" value="Glycogen Phosphorylase B"/>
    <property type="match status" value="2"/>
</dbReference>
<sequence length="383" mass="43405">MAHKSNKIVFVNQSSGYLMIDIANAFCDSGLFDKVALISGKIKNKDSLHPNIHLSSIKTYSKKNVIDRTVSWVIATIQTLFWVLCKYRNYHVFLTSNPPPIAFITSFLSNPYSVLIYDLYPKGLIKGQFISEKSMINTFWSKYNAKFFLNANNVFAITEGIAKGIKKYSPQCQVDVIPVWYESVKKTTQSFDENQFVKKYALEDKFIILYSGNMGKSHDLESLIYLADLLKEEKEIIFVFAGEGWKKKIINDLIAQLNLENCLLLSYQSKDLFWDCLSATRIGVVSVAKGAELLCIPSKTYNLLSFGIPILGIAESFSDLAHLINENQVGECFTRENIQGMAKYVKAVKARKGMDYSENARKTAEKFTSANALKFLDCLYDLK</sequence>
<feature type="domain" description="Glycosyl transferase family 1" evidence="1">
    <location>
        <begin position="197"/>
        <end position="363"/>
    </location>
</feature>
<dbReference type="GO" id="GO:0016757">
    <property type="term" value="F:glycosyltransferase activity"/>
    <property type="evidence" value="ECO:0007669"/>
    <property type="project" value="InterPro"/>
</dbReference>
<organism evidence="2 3">
    <name type="scientific">Candidatus Ordinivivax streblomastigis</name>
    <dbReference type="NCBI Taxonomy" id="2540710"/>
    <lineage>
        <taxon>Bacteria</taxon>
        <taxon>Pseudomonadati</taxon>
        <taxon>Bacteroidota</taxon>
        <taxon>Bacteroidia</taxon>
        <taxon>Bacteroidales</taxon>
        <taxon>Candidatus Ordinivivax</taxon>
    </lineage>
</organism>
<protein>
    <recommendedName>
        <fullName evidence="1">Glycosyl transferase family 1 domain-containing protein</fullName>
    </recommendedName>
</protein>
<dbReference type="InterPro" id="IPR001296">
    <property type="entry name" value="Glyco_trans_1"/>
</dbReference>
<dbReference type="EMBL" id="SNRX01000007">
    <property type="protein sequence ID" value="KAA6302444.1"/>
    <property type="molecule type" value="Genomic_DNA"/>
</dbReference>
<evidence type="ECO:0000259" key="1">
    <source>
        <dbReference type="Pfam" id="PF00534"/>
    </source>
</evidence>
<dbReference type="Pfam" id="PF00534">
    <property type="entry name" value="Glycos_transf_1"/>
    <property type="match status" value="1"/>
</dbReference>
<evidence type="ECO:0000313" key="2">
    <source>
        <dbReference type="EMBL" id="KAA6302444.1"/>
    </source>
</evidence>